<evidence type="ECO:0000256" key="3">
    <source>
        <dbReference type="ARBA" id="ARBA00023082"/>
    </source>
</evidence>
<dbReference type="SUPFAM" id="SSF88659">
    <property type="entry name" value="Sigma3 and sigma4 domains of RNA polymerase sigma factors"/>
    <property type="match status" value="1"/>
</dbReference>
<organism evidence="7 8">
    <name type="scientific">Pedobacter yulinensis</name>
    <dbReference type="NCBI Taxonomy" id="2126353"/>
    <lineage>
        <taxon>Bacteria</taxon>
        <taxon>Pseudomonadati</taxon>
        <taxon>Bacteroidota</taxon>
        <taxon>Sphingobacteriia</taxon>
        <taxon>Sphingobacteriales</taxon>
        <taxon>Sphingobacteriaceae</taxon>
        <taxon>Pedobacter</taxon>
    </lineage>
</organism>
<name>A0A2T3HQ02_9SPHI</name>
<dbReference type="Pfam" id="PF08281">
    <property type="entry name" value="Sigma70_r4_2"/>
    <property type="match status" value="1"/>
</dbReference>
<dbReference type="GO" id="GO:0003677">
    <property type="term" value="F:DNA binding"/>
    <property type="evidence" value="ECO:0007669"/>
    <property type="project" value="InterPro"/>
</dbReference>
<evidence type="ECO:0000259" key="5">
    <source>
        <dbReference type="Pfam" id="PF04542"/>
    </source>
</evidence>
<dbReference type="Gene3D" id="1.10.10.10">
    <property type="entry name" value="Winged helix-like DNA-binding domain superfamily/Winged helix DNA-binding domain"/>
    <property type="match status" value="1"/>
</dbReference>
<proteinExistence type="inferred from homology"/>
<dbReference type="InterPro" id="IPR013324">
    <property type="entry name" value="RNA_pol_sigma_r3/r4-like"/>
</dbReference>
<dbReference type="Pfam" id="PF04542">
    <property type="entry name" value="Sigma70_r2"/>
    <property type="match status" value="1"/>
</dbReference>
<reference evidence="7 8" key="1">
    <citation type="submission" date="2018-03" db="EMBL/GenBank/DDBJ databases">
        <authorList>
            <person name="Keele B.F."/>
        </authorList>
    </citation>
    <scope>NUCLEOTIDE SEQUENCE [LARGE SCALE GENOMIC DNA]</scope>
    <source>
        <strain evidence="7 8">YL28-9</strain>
    </source>
</reference>
<dbReference type="Gene3D" id="1.10.1740.10">
    <property type="match status" value="1"/>
</dbReference>
<evidence type="ECO:0000256" key="4">
    <source>
        <dbReference type="ARBA" id="ARBA00023163"/>
    </source>
</evidence>
<dbReference type="InterPro" id="IPR036388">
    <property type="entry name" value="WH-like_DNA-bd_sf"/>
</dbReference>
<protein>
    <submittedName>
        <fullName evidence="7">RNA polymerase sigma-70 factor</fullName>
    </submittedName>
</protein>
<dbReference type="AlphaFoldDB" id="A0A2T3HQ02"/>
<dbReference type="InterPro" id="IPR013249">
    <property type="entry name" value="RNA_pol_sigma70_r4_t2"/>
</dbReference>
<keyword evidence="4" id="KW-0804">Transcription</keyword>
<keyword evidence="8" id="KW-1185">Reference proteome</keyword>
<dbReference type="Proteomes" id="UP000240912">
    <property type="component" value="Unassembled WGS sequence"/>
</dbReference>
<dbReference type="GO" id="GO:0006352">
    <property type="term" value="P:DNA-templated transcription initiation"/>
    <property type="evidence" value="ECO:0007669"/>
    <property type="project" value="InterPro"/>
</dbReference>
<dbReference type="InterPro" id="IPR014284">
    <property type="entry name" value="RNA_pol_sigma-70_dom"/>
</dbReference>
<comment type="caution">
    <text evidence="7">The sequence shown here is derived from an EMBL/GenBank/DDBJ whole genome shotgun (WGS) entry which is preliminary data.</text>
</comment>
<dbReference type="NCBIfam" id="TIGR02985">
    <property type="entry name" value="Sig70_bacteroi1"/>
    <property type="match status" value="1"/>
</dbReference>
<evidence type="ECO:0000259" key="6">
    <source>
        <dbReference type="Pfam" id="PF08281"/>
    </source>
</evidence>
<keyword evidence="3" id="KW-0731">Sigma factor</keyword>
<evidence type="ECO:0000256" key="1">
    <source>
        <dbReference type="ARBA" id="ARBA00010641"/>
    </source>
</evidence>
<accession>A0A2T3HQ02</accession>
<gene>
    <name evidence="7" type="ORF">C7T94_06720</name>
</gene>
<keyword evidence="2" id="KW-0805">Transcription regulation</keyword>
<dbReference type="SUPFAM" id="SSF88946">
    <property type="entry name" value="Sigma2 domain of RNA polymerase sigma factors"/>
    <property type="match status" value="1"/>
</dbReference>
<dbReference type="EMBL" id="PYLS01000004">
    <property type="protein sequence ID" value="PST84545.1"/>
    <property type="molecule type" value="Genomic_DNA"/>
</dbReference>
<evidence type="ECO:0000256" key="2">
    <source>
        <dbReference type="ARBA" id="ARBA00023015"/>
    </source>
</evidence>
<feature type="domain" description="RNA polymerase sigma-70 region 2" evidence="5">
    <location>
        <begin position="17"/>
        <end position="84"/>
    </location>
</feature>
<dbReference type="OrthoDB" id="659361at2"/>
<comment type="similarity">
    <text evidence="1">Belongs to the sigma-70 factor family. ECF subfamily.</text>
</comment>
<dbReference type="InterPro" id="IPR007627">
    <property type="entry name" value="RNA_pol_sigma70_r2"/>
</dbReference>
<evidence type="ECO:0000313" key="8">
    <source>
        <dbReference type="Proteomes" id="UP000240912"/>
    </source>
</evidence>
<dbReference type="InterPro" id="IPR013325">
    <property type="entry name" value="RNA_pol_sigma_r2"/>
</dbReference>
<dbReference type="PANTHER" id="PTHR43133:SF46">
    <property type="entry name" value="RNA POLYMERASE SIGMA-70 FACTOR ECF SUBFAMILY"/>
    <property type="match status" value="1"/>
</dbReference>
<dbReference type="InterPro" id="IPR039425">
    <property type="entry name" value="RNA_pol_sigma-70-like"/>
</dbReference>
<feature type="domain" description="RNA polymerase sigma factor 70 region 4 type 2" evidence="6">
    <location>
        <begin position="116"/>
        <end position="166"/>
    </location>
</feature>
<dbReference type="NCBIfam" id="TIGR02937">
    <property type="entry name" value="sigma70-ECF"/>
    <property type="match status" value="1"/>
</dbReference>
<dbReference type="InterPro" id="IPR014327">
    <property type="entry name" value="RNA_pol_sigma70_bacteroid"/>
</dbReference>
<sequence>MLFREIQSGNKTAFDELFGLYYDRLVCFAKHYTRQAESAEDITSELFVRIWLMRTRLSAIMQPEVYLYISIKNACFNLSRANRKRTAVLSPQPVEDSFDPPANDRANHMEDKELQRILDLAVGALPAQRRLIFRLVKEEGFKSAEVASVLGISIRTVENQLYKAIKVLAESATAYLGYNPQARVARKQVPSGLSFFLI</sequence>
<dbReference type="GO" id="GO:0016987">
    <property type="term" value="F:sigma factor activity"/>
    <property type="evidence" value="ECO:0007669"/>
    <property type="project" value="UniProtKB-KW"/>
</dbReference>
<evidence type="ECO:0000313" key="7">
    <source>
        <dbReference type="EMBL" id="PST84545.1"/>
    </source>
</evidence>
<dbReference type="PANTHER" id="PTHR43133">
    <property type="entry name" value="RNA POLYMERASE ECF-TYPE SIGMA FACTO"/>
    <property type="match status" value="1"/>
</dbReference>